<organism evidence="2 3">
    <name type="scientific">Pleuronectes platessa</name>
    <name type="common">European plaice</name>
    <dbReference type="NCBI Taxonomy" id="8262"/>
    <lineage>
        <taxon>Eukaryota</taxon>
        <taxon>Metazoa</taxon>
        <taxon>Chordata</taxon>
        <taxon>Craniata</taxon>
        <taxon>Vertebrata</taxon>
        <taxon>Euteleostomi</taxon>
        <taxon>Actinopterygii</taxon>
        <taxon>Neopterygii</taxon>
        <taxon>Teleostei</taxon>
        <taxon>Neoteleostei</taxon>
        <taxon>Acanthomorphata</taxon>
        <taxon>Carangaria</taxon>
        <taxon>Pleuronectiformes</taxon>
        <taxon>Pleuronectoidei</taxon>
        <taxon>Pleuronectidae</taxon>
        <taxon>Pleuronectes</taxon>
    </lineage>
</organism>
<proteinExistence type="predicted"/>
<gene>
    <name evidence="2" type="ORF">PLEPLA_LOCUS37098</name>
</gene>
<evidence type="ECO:0000313" key="3">
    <source>
        <dbReference type="Proteomes" id="UP001153269"/>
    </source>
</evidence>
<evidence type="ECO:0000313" key="2">
    <source>
        <dbReference type="EMBL" id="CAB1449416.1"/>
    </source>
</evidence>
<dbReference type="AlphaFoldDB" id="A0A9N7Z462"/>
<feature type="transmembrane region" description="Helical" evidence="1">
    <location>
        <begin position="58"/>
        <end position="78"/>
    </location>
</feature>
<protein>
    <submittedName>
        <fullName evidence="2">Uncharacterized protein</fullName>
    </submittedName>
</protein>
<dbReference type="EMBL" id="CADEAL010004015">
    <property type="protein sequence ID" value="CAB1449416.1"/>
    <property type="molecule type" value="Genomic_DNA"/>
</dbReference>
<reference evidence="2" key="1">
    <citation type="submission" date="2020-03" db="EMBL/GenBank/DDBJ databases">
        <authorList>
            <person name="Weist P."/>
        </authorList>
    </citation>
    <scope>NUCLEOTIDE SEQUENCE</scope>
</reference>
<keyword evidence="1" id="KW-0472">Membrane</keyword>
<keyword evidence="1" id="KW-0812">Transmembrane</keyword>
<keyword evidence="1" id="KW-1133">Transmembrane helix</keyword>
<accession>A0A9N7Z462</accession>
<sequence>MPTARPRPVLTAFCRCAAAVLVALAGASSHGIVARLPAYALSRYPTWSRFGPPGPPAGWSFFLLAALPLLSPLFSYCAPPPPMPSADFVLLLYPPYLWRCRCCHPGRAASG</sequence>
<evidence type="ECO:0000256" key="1">
    <source>
        <dbReference type="SAM" id="Phobius"/>
    </source>
</evidence>
<dbReference type="Proteomes" id="UP001153269">
    <property type="component" value="Unassembled WGS sequence"/>
</dbReference>
<keyword evidence="3" id="KW-1185">Reference proteome</keyword>
<name>A0A9N7Z462_PLEPL</name>
<comment type="caution">
    <text evidence="2">The sequence shown here is derived from an EMBL/GenBank/DDBJ whole genome shotgun (WGS) entry which is preliminary data.</text>
</comment>